<dbReference type="SUPFAM" id="SSF49899">
    <property type="entry name" value="Concanavalin A-like lectins/glucanases"/>
    <property type="match status" value="2"/>
</dbReference>
<dbReference type="InterPro" id="IPR013320">
    <property type="entry name" value="ConA-like_dom_sf"/>
</dbReference>
<accession>A0A9C6SPU9</accession>
<dbReference type="InterPro" id="IPR001079">
    <property type="entry name" value="Galectin_CRD"/>
</dbReference>
<sequence>MCLLSAAKSNLIPISRQRIMTTFMRLPKNPFLSSRISLDLTDNVNAENESETVFLKIEANFREGQIIRSMFQPGEGWKQEEISKNWKCDGPKNPLVPGQCFTFRVAVLQRCFEIYVNDQLYGSFEFVKFPKQINFVRAYGDFEKITQFHHRMLFPLVFPRSLMCVDRVAFQSDVPRRYETGTVVAMECIAKGPPTTEFSICFQCNDTGRMILKFHVNFDKTTVSRSYQREDNSFASDDEETEGEFPFVRGKLFKIAFGIGDRSFLIAVNGQYFTYYNFPVRPFSISTLKCFTNDVGDFAVRSLEYHSDSPLLSRVEKLSII</sequence>
<dbReference type="RefSeq" id="XP_051857926.1">
    <property type="nucleotide sequence ID" value="XM_052001966.1"/>
</dbReference>
<dbReference type="GO" id="GO:0030246">
    <property type="term" value="F:carbohydrate binding"/>
    <property type="evidence" value="ECO:0007669"/>
    <property type="project" value="UniProtKB-UniRule"/>
</dbReference>
<dbReference type="SMART" id="SM00908">
    <property type="entry name" value="Gal-bind_lectin"/>
    <property type="match status" value="2"/>
</dbReference>
<keyword evidence="4" id="KW-1185">Reference proteome</keyword>
<gene>
    <name evidence="5" type="primary">LOC117565819</name>
</gene>
<evidence type="ECO:0000256" key="1">
    <source>
        <dbReference type="ARBA" id="ARBA00022734"/>
    </source>
</evidence>
<dbReference type="AlphaFoldDB" id="A0A9C6SPU9"/>
<dbReference type="OrthoDB" id="6251307at2759"/>
<evidence type="ECO:0000256" key="2">
    <source>
        <dbReference type="RuleBase" id="RU102079"/>
    </source>
</evidence>
<feature type="domain" description="Galectin" evidence="3">
    <location>
        <begin position="5"/>
        <end position="151"/>
    </location>
</feature>
<keyword evidence="1 2" id="KW-0430">Lectin</keyword>
<evidence type="ECO:0000313" key="4">
    <source>
        <dbReference type="Proteomes" id="UP000515160"/>
    </source>
</evidence>
<dbReference type="PROSITE" id="PS51304">
    <property type="entry name" value="GALECTIN"/>
    <property type="match status" value="2"/>
</dbReference>
<dbReference type="PANTHER" id="PTHR11346">
    <property type="entry name" value="GALECTIN"/>
    <property type="match status" value="1"/>
</dbReference>
<organism evidence="4 5">
    <name type="scientific">Drosophila albomicans</name>
    <name type="common">Fruit fly</name>
    <dbReference type="NCBI Taxonomy" id="7291"/>
    <lineage>
        <taxon>Eukaryota</taxon>
        <taxon>Metazoa</taxon>
        <taxon>Ecdysozoa</taxon>
        <taxon>Arthropoda</taxon>
        <taxon>Hexapoda</taxon>
        <taxon>Insecta</taxon>
        <taxon>Pterygota</taxon>
        <taxon>Neoptera</taxon>
        <taxon>Endopterygota</taxon>
        <taxon>Diptera</taxon>
        <taxon>Brachycera</taxon>
        <taxon>Muscomorpha</taxon>
        <taxon>Ephydroidea</taxon>
        <taxon>Drosophilidae</taxon>
        <taxon>Drosophila</taxon>
    </lineage>
</organism>
<dbReference type="SMART" id="SM00276">
    <property type="entry name" value="GLECT"/>
    <property type="match status" value="2"/>
</dbReference>
<dbReference type="InterPro" id="IPR044156">
    <property type="entry name" value="Galectin-like"/>
</dbReference>
<dbReference type="Gene3D" id="2.60.120.200">
    <property type="match status" value="2"/>
</dbReference>
<reference evidence="5" key="1">
    <citation type="submission" date="2025-08" db="UniProtKB">
        <authorList>
            <consortium name="RefSeq"/>
        </authorList>
    </citation>
    <scope>IDENTIFICATION</scope>
    <source>
        <strain evidence="5">15112-1751.03</strain>
        <tissue evidence="5">Whole Adult</tissue>
    </source>
</reference>
<dbReference type="PANTHER" id="PTHR11346:SF147">
    <property type="entry name" value="GALECTIN"/>
    <property type="match status" value="1"/>
</dbReference>
<feature type="domain" description="Galectin" evidence="3">
    <location>
        <begin position="170"/>
        <end position="306"/>
    </location>
</feature>
<protein>
    <recommendedName>
        <fullName evidence="2">Galectin</fullName>
    </recommendedName>
</protein>
<dbReference type="Proteomes" id="UP000515160">
    <property type="component" value="Chromosome 2L"/>
</dbReference>
<dbReference type="Pfam" id="PF00337">
    <property type="entry name" value="Gal-bind_lectin"/>
    <property type="match status" value="2"/>
</dbReference>
<dbReference type="GeneID" id="117565819"/>
<evidence type="ECO:0000313" key="5">
    <source>
        <dbReference type="RefSeq" id="XP_051857926.1"/>
    </source>
</evidence>
<name>A0A9C6SPU9_DROAB</name>
<evidence type="ECO:0000259" key="3">
    <source>
        <dbReference type="PROSITE" id="PS51304"/>
    </source>
</evidence>
<proteinExistence type="predicted"/>